<feature type="signal peptide" evidence="1">
    <location>
        <begin position="1"/>
        <end position="30"/>
    </location>
</feature>
<evidence type="ECO:0000313" key="4">
    <source>
        <dbReference type="Proteomes" id="UP000035065"/>
    </source>
</evidence>
<dbReference type="InterPro" id="IPR058333">
    <property type="entry name" value="DUF8020"/>
</dbReference>
<accession>F1YLP6</accession>
<feature type="chain" id="PRO_5003272048" description="DUF8020 domain-containing protein" evidence="1">
    <location>
        <begin position="31"/>
        <end position="218"/>
    </location>
</feature>
<reference evidence="3 4" key="1">
    <citation type="journal article" date="2011" name="J. Bacteriol.">
        <title>Draft Genome Sequence of Gordonia neofelifaecis NRRL B-59395, a Cholesterol-Degrading Actinomycete.</title>
        <authorList>
            <person name="Ge F."/>
            <person name="Li W."/>
            <person name="Chen G."/>
            <person name="Liu Y."/>
            <person name="Zhang G."/>
            <person name="Yong B."/>
            <person name="Wang Q."/>
            <person name="Wang N."/>
            <person name="Huang Z."/>
            <person name="Li W."/>
            <person name="Wang J."/>
            <person name="Wu C."/>
            <person name="Xie Q."/>
            <person name="Liu G."/>
        </authorList>
    </citation>
    <scope>NUCLEOTIDE SEQUENCE [LARGE SCALE GENOMIC DNA]</scope>
    <source>
        <strain evidence="3 4">NRRL B-59395</strain>
    </source>
</reference>
<dbReference type="eggNOG" id="ENOG5032AP6">
    <property type="taxonomic scope" value="Bacteria"/>
</dbReference>
<keyword evidence="1" id="KW-0732">Signal</keyword>
<sequence length="218" mass="21864">MSIRSAARGTFIALIAVLTALPFLAAPAHASPPAPPRAEVSTTADSVHVTIFNGTLAVEDGSLVFRNQSGAVVANYPLTFVTPDARSHSIAATVNGATATLTPPKNAAASFRNDVADRDGYRSKKERDDAALARFNSEMAAGMTISTIIGTAIGAVIGGVAAGVLCGATATPAIIACIPVGAALGGIAGTVIGGGGSLINSAIRYFTTINSPFKNVGR</sequence>
<evidence type="ECO:0000256" key="1">
    <source>
        <dbReference type="SAM" id="SignalP"/>
    </source>
</evidence>
<dbReference type="Proteomes" id="UP000035065">
    <property type="component" value="Unassembled WGS sequence"/>
</dbReference>
<dbReference type="RefSeq" id="WP_009680038.1">
    <property type="nucleotide sequence ID" value="NZ_AEUD01000012.1"/>
</dbReference>
<dbReference type="STRING" id="644548.SCNU_14199"/>
<dbReference type="Pfam" id="PF26059">
    <property type="entry name" value="DUF8020"/>
    <property type="match status" value="1"/>
</dbReference>
<keyword evidence="4" id="KW-1185">Reference proteome</keyword>
<dbReference type="EMBL" id="AEUD01000012">
    <property type="protein sequence ID" value="EGD54440.1"/>
    <property type="molecule type" value="Genomic_DNA"/>
</dbReference>
<proteinExistence type="predicted"/>
<feature type="domain" description="DUF8020" evidence="2">
    <location>
        <begin position="38"/>
        <end position="104"/>
    </location>
</feature>
<dbReference type="OrthoDB" id="4382253at2"/>
<protein>
    <recommendedName>
        <fullName evidence="2">DUF8020 domain-containing protein</fullName>
    </recommendedName>
</protein>
<gene>
    <name evidence="3" type="ORF">SCNU_14199</name>
</gene>
<name>F1YLP6_9ACTN</name>
<evidence type="ECO:0000259" key="2">
    <source>
        <dbReference type="Pfam" id="PF26059"/>
    </source>
</evidence>
<dbReference type="AlphaFoldDB" id="F1YLP6"/>
<comment type="caution">
    <text evidence="3">The sequence shown here is derived from an EMBL/GenBank/DDBJ whole genome shotgun (WGS) entry which is preliminary data.</text>
</comment>
<evidence type="ECO:0000313" key="3">
    <source>
        <dbReference type="EMBL" id="EGD54440.1"/>
    </source>
</evidence>
<organism evidence="3 4">
    <name type="scientific">Gordonia neofelifaecis NRRL B-59395</name>
    <dbReference type="NCBI Taxonomy" id="644548"/>
    <lineage>
        <taxon>Bacteria</taxon>
        <taxon>Bacillati</taxon>
        <taxon>Actinomycetota</taxon>
        <taxon>Actinomycetes</taxon>
        <taxon>Mycobacteriales</taxon>
        <taxon>Gordoniaceae</taxon>
        <taxon>Gordonia</taxon>
    </lineage>
</organism>